<name>A0A6G1JRQ0_9PLEO</name>
<organism evidence="1 2">
    <name type="scientific">Pleomassaria siparia CBS 279.74</name>
    <dbReference type="NCBI Taxonomy" id="1314801"/>
    <lineage>
        <taxon>Eukaryota</taxon>
        <taxon>Fungi</taxon>
        <taxon>Dikarya</taxon>
        <taxon>Ascomycota</taxon>
        <taxon>Pezizomycotina</taxon>
        <taxon>Dothideomycetes</taxon>
        <taxon>Pleosporomycetidae</taxon>
        <taxon>Pleosporales</taxon>
        <taxon>Pleomassariaceae</taxon>
        <taxon>Pleomassaria</taxon>
    </lineage>
</organism>
<evidence type="ECO:0000313" key="1">
    <source>
        <dbReference type="EMBL" id="KAF2703286.1"/>
    </source>
</evidence>
<dbReference type="OrthoDB" id="3932667at2759"/>
<protein>
    <submittedName>
        <fullName evidence="1">Uncharacterized protein</fullName>
    </submittedName>
</protein>
<evidence type="ECO:0000313" key="2">
    <source>
        <dbReference type="Proteomes" id="UP000799428"/>
    </source>
</evidence>
<dbReference type="Proteomes" id="UP000799428">
    <property type="component" value="Unassembled WGS sequence"/>
</dbReference>
<sequence>MGGPINAGNSVHSHDWKNEGGAAQLPYMEGDTGDIMDDYRLTFVWEQRGAATMKPSGDHHIFLSGDTMPRSLSVIGSTSDDKTGDGIAMIYSPKNVALYYECENTSATRSSISLDFHVGGIRNEDFEVFGISPPPTDTELETGTLGRLITNFPVHDYASHFHSLLFSPTSLNTILTALDTIRLPPLPPPLIIRTAALKTRYDAYQKDNIAHVPPSLSTARETPLLWNFVSVVAFQHRLCLEMQFDLHRPLGTDLFPRSWADQHRECARTWMRGLPFEDINKHLTPYMSRLSQSPVTKESILSTRVLRWFAGYIERRCLELMSRGLENGNELLYSISALARAIGDAVDGAKEVDVVLEPWIDDTDLWIYRARCAYLFWCAEWAAGIMMLVKMNDNVDAEDSASVVEEKERREMRGVAVSLLGNWMAWAFVVEGLPARPFRVRKPVLGSEVVK</sequence>
<dbReference type="AlphaFoldDB" id="A0A6G1JRQ0"/>
<keyword evidence="2" id="KW-1185">Reference proteome</keyword>
<dbReference type="EMBL" id="MU005788">
    <property type="protein sequence ID" value="KAF2703286.1"/>
    <property type="molecule type" value="Genomic_DNA"/>
</dbReference>
<gene>
    <name evidence="1" type="ORF">K504DRAFT_418828</name>
</gene>
<reference evidence="1" key="1">
    <citation type="journal article" date="2020" name="Stud. Mycol.">
        <title>101 Dothideomycetes genomes: a test case for predicting lifestyles and emergence of pathogens.</title>
        <authorList>
            <person name="Haridas S."/>
            <person name="Albert R."/>
            <person name="Binder M."/>
            <person name="Bloem J."/>
            <person name="Labutti K."/>
            <person name="Salamov A."/>
            <person name="Andreopoulos B."/>
            <person name="Baker S."/>
            <person name="Barry K."/>
            <person name="Bills G."/>
            <person name="Bluhm B."/>
            <person name="Cannon C."/>
            <person name="Castanera R."/>
            <person name="Culley D."/>
            <person name="Daum C."/>
            <person name="Ezra D."/>
            <person name="Gonzalez J."/>
            <person name="Henrissat B."/>
            <person name="Kuo A."/>
            <person name="Liang C."/>
            <person name="Lipzen A."/>
            <person name="Lutzoni F."/>
            <person name="Magnuson J."/>
            <person name="Mondo S."/>
            <person name="Nolan M."/>
            <person name="Ohm R."/>
            <person name="Pangilinan J."/>
            <person name="Park H.-J."/>
            <person name="Ramirez L."/>
            <person name="Alfaro M."/>
            <person name="Sun H."/>
            <person name="Tritt A."/>
            <person name="Yoshinaga Y."/>
            <person name="Zwiers L.-H."/>
            <person name="Turgeon B."/>
            <person name="Goodwin S."/>
            <person name="Spatafora J."/>
            <person name="Crous P."/>
            <person name="Grigoriev I."/>
        </authorList>
    </citation>
    <scope>NUCLEOTIDE SEQUENCE</scope>
    <source>
        <strain evidence="1">CBS 279.74</strain>
    </source>
</reference>
<accession>A0A6G1JRQ0</accession>
<proteinExistence type="predicted"/>